<accession>A0AAC9JQV3</accession>
<evidence type="ECO:0000313" key="2">
    <source>
        <dbReference type="EMBL" id="APF36746.1"/>
    </source>
</evidence>
<gene>
    <name evidence="2" type="ORF">BOQ54_04920</name>
</gene>
<dbReference type="InterPro" id="IPR018891">
    <property type="entry name" value="AIPR_C"/>
</dbReference>
<dbReference type="KEGG" id="cdq:BOQ54_04920"/>
<dbReference type="AlphaFoldDB" id="A0AAC9JQV3"/>
<dbReference type="Proteomes" id="UP000182703">
    <property type="component" value="Chromosome"/>
</dbReference>
<evidence type="ECO:0000313" key="3">
    <source>
        <dbReference type="Proteomes" id="UP000182703"/>
    </source>
</evidence>
<dbReference type="EMBL" id="CP018095">
    <property type="protein sequence ID" value="APF36746.1"/>
    <property type="molecule type" value="Genomic_DNA"/>
</dbReference>
<keyword evidence="3" id="KW-1185">Reference proteome</keyword>
<reference evidence="2 3" key="1">
    <citation type="submission" date="2016-11" db="EMBL/GenBank/DDBJ databases">
        <title>Complete genome sequence of the aerobically denitrifying bacterium Chelatococcus daeguensis TAD1.</title>
        <authorList>
            <person name="Yang Y."/>
            <person name="Huang S."/>
            <person name="Lin E."/>
        </authorList>
    </citation>
    <scope>NUCLEOTIDE SEQUENCE [LARGE SCALE GENOMIC DNA]</scope>
    <source>
        <strain evidence="2 3">TAD1</strain>
    </source>
</reference>
<dbReference type="Pfam" id="PF10592">
    <property type="entry name" value="AIPR"/>
    <property type="match status" value="1"/>
</dbReference>
<organism evidence="2 3">
    <name type="scientific">Chelatococcus daeguensis</name>
    <dbReference type="NCBI Taxonomy" id="444444"/>
    <lineage>
        <taxon>Bacteria</taxon>
        <taxon>Pseudomonadati</taxon>
        <taxon>Pseudomonadota</taxon>
        <taxon>Alphaproteobacteria</taxon>
        <taxon>Hyphomicrobiales</taxon>
        <taxon>Chelatococcaceae</taxon>
        <taxon>Chelatococcus</taxon>
    </lineage>
</organism>
<name>A0AAC9JQV3_9HYPH</name>
<evidence type="ECO:0000259" key="1">
    <source>
        <dbReference type="Pfam" id="PF10592"/>
    </source>
</evidence>
<feature type="domain" description="Abortive phage infection protein C-terminal" evidence="1">
    <location>
        <begin position="229"/>
        <end position="412"/>
    </location>
</feature>
<dbReference type="RefSeq" id="WP_071923426.1">
    <property type="nucleotide sequence ID" value="NZ_CP018095.1"/>
</dbReference>
<sequence length="578" mass="65087">MSPLLDRIRADVKGDAYYQQNFPNDGQRFLAWYLRNCYLRTPIQAKDDITDGPNDKEFDAIIVDDEKRQIVIVQSKFYAGSVDHQPLQEVLATWLQIQNLPALQANCNGKLQIKLETVAAALEDDYEVVFELLTTGALTSEAKNDLSAFQSTIAEFEHPQASLTLVDSDAIQTRWTEAAGKELPKLSHTMTLEPARYLAVDIANFRTVLAAIPLADCLKFPGISDGKLFRPNVRQSLGLTNKVNKGMRQTLNGDNPQYFFFYHNGITALCEKMSLDATTHQLKLEGLGVVNGCQSLTTLLSCSERIKAFPDARVLVRFYEIPQRDVADKISIYTNSQSAVKPRDLRSNDKRVLALKKAYEGAYPTGYLITKRGEMRPADRDEELTVDIALLAKWLMTWHCQRPNIAYNENRLFDKHFDQLFKGDYHPSDIRALSFWARKIEQRWEAGDLALNEALLASPSYSKFHLFYAVQLFFSAASNQIDKVPFPSATMQFPDPEALIGLAATCYNSALEAGMNEYQEKGKIFSPQNWLKAKDSLLKLQASVRTSFGFIGMMAGGAQMKQALVLPADRFGLRWVAD</sequence>
<protein>
    <recommendedName>
        <fullName evidence="1">Abortive phage infection protein C-terminal domain-containing protein</fullName>
    </recommendedName>
</protein>
<proteinExistence type="predicted"/>